<proteinExistence type="predicted"/>
<gene>
    <name evidence="3" type="ORF">FB465_4206</name>
</gene>
<name>A0A561EU06_9ACTN</name>
<keyword evidence="2" id="KW-1133">Transmembrane helix</keyword>
<dbReference type="InterPro" id="IPR052944">
    <property type="entry name" value="Sporulation_related"/>
</dbReference>
<keyword evidence="4" id="KW-1185">Reference proteome</keyword>
<dbReference type="InterPro" id="IPR029046">
    <property type="entry name" value="LolA/LolB/LppX"/>
</dbReference>
<feature type="compositionally biased region" description="Basic and acidic residues" evidence="1">
    <location>
        <begin position="277"/>
        <end position="295"/>
    </location>
</feature>
<feature type="transmembrane region" description="Helical" evidence="2">
    <location>
        <begin position="18"/>
        <end position="39"/>
    </location>
</feature>
<feature type="region of interest" description="Disordered" evidence="1">
    <location>
        <begin position="276"/>
        <end position="303"/>
    </location>
</feature>
<dbReference type="SUPFAM" id="SSF89392">
    <property type="entry name" value="Prokaryotic lipoproteins and lipoprotein localization factors"/>
    <property type="match status" value="1"/>
</dbReference>
<evidence type="ECO:0000256" key="2">
    <source>
        <dbReference type="SAM" id="Phobius"/>
    </source>
</evidence>
<dbReference type="Gene3D" id="2.50.20.10">
    <property type="entry name" value="Lipoprotein localisation LolA/LolB/LppX"/>
    <property type="match status" value="1"/>
</dbReference>
<sequence>MVEQDVPYRSGRRTAVRVLVPVGVVAVAAAGFGLAPALASDSGPSLPSLTAEQLVTKALGSDTQALSGTVKVKADLGVPAQLLGAAGGGPGGGGRSSAAPEAKLTELLGGEHTVRVAVDGPDRQRIGLIDGLSGYEVVHNGDQVWAWDSSSNEAVHLTAPHGTEKQHGKAPLTGVPTTPQEIARQFLSLSAGTTSVTVDGTAEVAGQKAYQLSVKPKQSGSTIGEVRISVDAQHGVPLAVLVKSASGGNVLDAHFSSVSFAKPDAKTFRFTAPKGAKVTERKADSKPATTEHKPSSEGLGPDGFNVVGEGWTTVLSTRLPAGELTAGTAKHGKGTPQSISSFAKALGKPVGGGSLISTKVLNVLITDDGRVFAGAVTPSVLQSAAGVK</sequence>
<accession>A0A561EU06</accession>
<keyword evidence="2" id="KW-0472">Membrane</keyword>
<dbReference type="AlphaFoldDB" id="A0A561EU06"/>
<dbReference type="Proteomes" id="UP000318416">
    <property type="component" value="Unassembled WGS sequence"/>
</dbReference>
<dbReference type="PANTHER" id="PTHR37507:SF2">
    <property type="entry name" value="SPORULATION PROTEIN YDCC"/>
    <property type="match status" value="1"/>
</dbReference>
<evidence type="ECO:0000313" key="3">
    <source>
        <dbReference type="EMBL" id="TWE19104.1"/>
    </source>
</evidence>
<dbReference type="PANTHER" id="PTHR37507">
    <property type="entry name" value="SPORULATION PROTEIN YDCC"/>
    <property type="match status" value="1"/>
</dbReference>
<keyword evidence="2" id="KW-0812">Transmembrane</keyword>
<reference evidence="3 4" key="1">
    <citation type="submission" date="2019-06" db="EMBL/GenBank/DDBJ databases">
        <title>Sequencing the genomes of 1000 actinobacteria strains.</title>
        <authorList>
            <person name="Klenk H.-P."/>
        </authorList>
    </citation>
    <scope>NUCLEOTIDE SEQUENCE [LARGE SCALE GENOMIC DNA]</scope>
    <source>
        <strain evidence="3 4">DSM 41649</strain>
    </source>
</reference>
<keyword evidence="3" id="KW-0449">Lipoprotein</keyword>
<dbReference type="RefSeq" id="WP_145792673.1">
    <property type="nucleotide sequence ID" value="NZ_BAAABR010000045.1"/>
</dbReference>
<protein>
    <submittedName>
        <fullName evidence="3">Outer membrane lipoprotein-sorting protein</fullName>
    </submittedName>
</protein>
<dbReference type="OrthoDB" id="4822274at2"/>
<evidence type="ECO:0000313" key="4">
    <source>
        <dbReference type="Proteomes" id="UP000318416"/>
    </source>
</evidence>
<evidence type="ECO:0000256" key="1">
    <source>
        <dbReference type="SAM" id="MobiDB-lite"/>
    </source>
</evidence>
<organism evidence="3 4">
    <name type="scientific">Kitasatospora atroaurantiaca</name>
    <dbReference type="NCBI Taxonomy" id="285545"/>
    <lineage>
        <taxon>Bacteria</taxon>
        <taxon>Bacillati</taxon>
        <taxon>Actinomycetota</taxon>
        <taxon>Actinomycetes</taxon>
        <taxon>Kitasatosporales</taxon>
        <taxon>Streptomycetaceae</taxon>
        <taxon>Kitasatospora</taxon>
    </lineage>
</organism>
<comment type="caution">
    <text evidence="3">The sequence shown here is derived from an EMBL/GenBank/DDBJ whole genome shotgun (WGS) entry which is preliminary data.</text>
</comment>
<dbReference type="EMBL" id="VIVR01000001">
    <property type="protein sequence ID" value="TWE19104.1"/>
    <property type="molecule type" value="Genomic_DNA"/>
</dbReference>